<dbReference type="PANTHER" id="PTHR44936">
    <property type="entry name" value="SENSOR PROTEIN CREC"/>
    <property type="match status" value="1"/>
</dbReference>
<gene>
    <name evidence="12" type="ORF">HMPREF9233_01196</name>
</gene>
<feature type="transmembrane region" description="Helical" evidence="10">
    <location>
        <begin position="42"/>
        <end position="62"/>
    </location>
</feature>
<dbReference type="Pfam" id="PF02518">
    <property type="entry name" value="HATPase_c"/>
    <property type="match status" value="1"/>
</dbReference>
<evidence type="ECO:0000256" key="5">
    <source>
        <dbReference type="ARBA" id="ARBA00022553"/>
    </source>
</evidence>
<dbReference type="EMBL" id="AGWL01000006">
    <property type="protein sequence ID" value="EKU95058.1"/>
    <property type="molecule type" value="Genomic_DNA"/>
</dbReference>
<dbReference type="STRING" id="202789.GCA_001457435_00918"/>
<dbReference type="SUPFAM" id="SSF55874">
    <property type="entry name" value="ATPase domain of HSP90 chaperone/DNA topoisomerase II/histidine kinase"/>
    <property type="match status" value="1"/>
</dbReference>
<dbReference type="InterPro" id="IPR004358">
    <property type="entry name" value="Sig_transdc_His_kin-like_C"/>
</dbReference>
<dbReference type="eggNOG" id="COG4191">
    <property type="taxonomic scope" value="Bacteria"/>
</dbReference>
<dbReference type="PANTHER" id="PTHR44936:SF9">
    <property type="entry name" value="SENSOR PROTEIN CREC"/>
    <property type="match status" value="1"/>
</dbReference>
<dbReference type="PROSITE" id="PS50109">
    <property type="entry name" value="HIS_KIN"/>
    <property type="match status" value="1"/>
</dbReference>
<evidence type="ECO:0000256" key="7">
    <source>
        <dbReference type="ARBA" id="ARBA00022777"/>
    </source>
</evidence>
<keyword evidence="5" id="KW-0597">Phosphoprotein</keyword>
<dbReference type="SMART" id="SM00387">
    <property type="entry name" value="HATPase_c"/>
    <property type="match status" value="1"/>
</dbReference>
<dbReference type="Pfam" id="PF00512">
    <property type="entry name" value="HisKA"/>
    <property type="match status" value="1"/>
</dbReference>
<evidence type="ECO:0000256" key="1">
    <source>
        <dbReference type="ARBA" id="ARBA00000085"/>
    </source>
</evidence>
<dbReference type="InterPro" id="IPR036890">
    <property type="entry name" value="HATPase_C_sf"/>
</dbReference>
<dbReference type="InterPro" id="IPR036097">
    <property type="entry name" value="HisK_dim/P_sf"/>
</dbReference>
<evidence type="ECO:0000256" key="2">
    <source>
        <dbReference type="ARBA" id="ARBA00004651"/>
    </source>
</evidence>
<evidence type="ECO:0000256" key="6">
    <source>
        <dbReference type="ARBA" id="ARBA00022679"/>
    </source>
</evidence>
<sequence>MRSRAVRICVTAAGAGLACAALPLLVLYLMVAANQWTLHPAVALAVFVAGAVVAVTTAIILANRESRKVSAYLIYLSAAAEQLGAGQTRPRMKPSNIEEIDLVYQEIQRAADRMAGRLSAERQFSADASHQLRTPLTSLSMRLEEIEYLSDDPAIREEASRSLEQVERLTQVVHDLLDRSRRERAASEAVSVGPIFDQQEAEWKQAFGAVGRNITFIEGEHGPVLANPGALSQIIATLVENSLKYGAGTTEVSSRKVGKGVVIEVADEGDGVAPEVADAVFTKGFSTGGSTGIGLPLARDMAESFGGRVELSRRQPPVFAVTLNALPEELDPRRVLPAGGVISVGARRRKY</sequence>
<keyword evidence="4" id="KW-1003">Cell membrane</keyword>
<evidence type="ECO:0000259" key="11">
    <source>
        <dbReference type="PROSITE" id="PS50109"/>
    </source>
</evidence>
<organism evidence="12 13">
    <name type="scientific">Actinobaculum massiliense ACS-171-V-Col2</name>
    <dbReference type="NCBI Taxonomy" id="883066"/>
    <lineage>
        <taxon>Bacteria</taxon>
        <taxon>Bacillati</taxon>
        <taxon>Actinomycetota</taxon>
        <taxon>Actinomycetes</taxon>
        <taxon>Actinomycetales</taxon>
        <taxon>Actinomycetaceae</taxon>
        <taxon>Actinobaculum</taxon>
    </lineage>
</organism>
<dbReference type="InterPro" id="IPR050980">
    <property type="entry name" value="2C_sensor_his_kinase"/>
</dbReference>
<protein>
    <recommendedName>
        <fullName evidence="3">histidine kinase</fullName>
        <ecNumber evidence="3">2.7.13.3</ecNumber>
    </recommendedName>
</protein>
<dbReference type="PRINTS" id="PR00344">
    <property type="entry name" value="BCTRLSENSOR"/>
</dbReference>
<evidence type="ECO:0000256" key="9">
    <source>
        <dbReference type="ARBA" id="ARBA00023026"/>
    </source>
</evidence>
<keyword evidence="8" id="KW-0902">Two-component regulatory system</keyword>
<comment type="subcellular location">
    <subcellularLocation>
        <location evidence="2">Cell membrane</location>
        <topology evidence="2">Multi-pass membrane protein</topology>
    </subcellularLocation>
</comment>
<dbReference type="AlphaFoldDB" id="K9EEF2"/>
<proteinExistence type="predicted"/>
<keyword evidence="10" id="KW-0472">Membrane</keyword>
<evidence type="ECO:0000256" key="8">
    <source>
        <dbReference type="ARBA" id="ARBA00023012"/>
    </source>
</evidence>
<keyword evidence="13" id="KW-1185">Reference proteome</keyword>
<evidence type="ECO:0000313" key="13">
    <source>
        <dbReference type="Proteomes" id="UP000009888"/>
    </source>
</evidence>
<keyword evidence="10" id="KW-1133">Transmembrane helix</keyword>
<keyword evidence="9" id="KW-0843">Virulence</keyword>
<dbReference type="SMART" id="SM00388">
    <property type="entry name" value="HisKA"/>
    <property type="match status" value="1"/>
</dbReference>
<keyword evidence="10" id="KW-0812">Transmembrane</keyword>
<accession>K9EEF2</accession>
<comment type="catalytic activity">
    <reaction evidence="1">
        <text>ATP + protein L-histidine = ADP + protein N-phospho-L-histidine.</text>
        <dbReference type="EC" id="2.7.13.3"/>
    </reaction>
</comment>
<reference evidence="12 13" key="1">
    <citation type="submission" date="2012-09" db="EMBL/GenBank/DDBJ databases">
        <title>The Genome Sequence of Actinobaculum massiliae ACS-171-V-COL2.</title>
        <authorList>
            <consortium name="The Broad Institute Genome Sequencing Platform"/>
            <person name="Earl A."/>
            <person name="Ward D."/>
            <person name="Feldgarden M."/>
            <person name="Gevers D."/>
            <person name="Saerens B."/>
            <person name="Vaneechoutte M."/>
            <person name="Walker B."/>
            <person name="Young S.K."/>
            <person name="Zeng Q."/>
            <person name="Gargeya S."/>
            <person name="Fitzgerald M."/>
            <person name="Haas B."/>
            <person name="Abouelleil A."/>
            <person name="Alvarado L."/>
            <person name="Arachchi H.M."/>
            <person name="Berlin A."/>
            <person name="Chapman S.B."/>
            <person name="Goldberg J."/>
            <person name="Griggs A."/>
            <person name="Gujja S."/>
            <person name="Hansen M."/>
            <person name="Howarth C."/>
            <person name="Imamovic A."/>
            <person name="Larimer J."/>
            <person name="McCowen C."/>
            <person name="Montmayeur A."/>
            <person name="Murphy C."/>
            <person name="Neiman D."/>
            <person name="Pearson M."/>
            <person name="Priest M."/>
            <person name="Roberts A."/>
            <person name="Saif S."/>
            <person name="Shea T."/>
            <person name="Sisk P."/>
            <person name="Sykes S."/>
            <person name="Wortman J."/>
            <person name="Nusbaum C."/>
            <person name="Birren B."/>
        </authorList>
    </citation>
    <scope>NUCLEOTIDE SEQUENCE [LARGE SCALE GENOMIC DNA]</scope>
    <source>
        <strain evidence="13">ACS-171-V-Col2</strain>
    </source>
</reference>
<dbReference type="InterPro" id="IPR003661">
    <property type="entry name" value="HisK_dim/P_dom"/>
</dbReference>
<dbReference type="InterPro" id="IPR003594">
    <property type="entry name" value="HATPase_dom"/>
</dbReference>
<evidence type="ECO:0000313" key="12">
    <source>
        <dbReference type="EMBL" id="EKU95058.1"/>
    </source>
</evidence>
<dbReference type="Proteomes" id="UP000009888">
    <property type="component" value="Unassembled WGS sequence"/>
</dbReference>
<keyword evidence="7" id="KW-0418">Kinase</keyword>
<dbReference type="HOGENOM" id="CLU_000445_89_28_11"/>
<dbReference type="CDD" id="cd00082">
    <property type="entry name" value="HisKA"/>
    <property type="match status" value="1"/>
</dbReference>
<evidence type="ECO:0000256" key="4">
    <source>
        <dbReference type="ARBA" id="ARBA00022475"/>
    </source>
</evidence>
<dbReference type="SUPFAM" id="SSF47384">
    <property type="entry name" value="Homodimeric domain of signal transducing histidine kinase"/>
    <property type="match status" value="1"/>
</dbReference>
<feature type="domain" description="Histidine kinase" evidence="11">
    <location>
        <begin position="127"/>
        <end position="327"/>
    </location>
</feature>
<dbReference type="Gene3D" id="1.10.287.130">
    <property type="match status" value="1"/>
</dbReference>
<dbReference type="Gene3D" id="3.30.565.10">
    <property type="entry name" value="Histidine kinase-like ATPase, C-terminal domain"/>
    <property type="match status" value="1"/>
</dbReference>
<keyword evidence="6" id="KW-0808">Transferase</keyword>
<evidence type="ECO:0000256" key="10">
    <source>
        <dbReference type="SAM" id="Phobius"/>
    </source>
</evidence>
<dbReference type="InterPro" id="IPR005467">
    <property type="entry name" value="His_kinase_dom"/>
</dbReference>
<dbReference type="RefSeq" id="WP_007001402.1">
    <property type="nucleotide sequence ID" value="NZ_JH992955.1"/>
</dbReference>
<dbReference type="EC" id="2.7.13.3" evidence="3"/>
<name>K9EEF2_9ACTO</name>
<evidence type="ECO:0000256" key="3">
    <source>
        <dbReference type="ARBA" id="ARBA00012438"/>
    </source>
</evidence>
<comment type="caution">
    <text evidence="12">The sequence shown here is derived from an EMBL/GenBank/DDBJ whole genome shotgun (WGS) entry which is preliminary data.</text>
</comment>
<dbReference type="PATRIC" id="fig|883066.3.peg.1255"/>
<dbReference type="GO" id="GO:0005886">
    <property type="term" value="C:plasma membrane"/>
    <property type="evidence" value="ECO:0007669"/>
    <property type="project" value="UniProtKB-SubCell"/>
</dbReference>
<dbReference type="PROSITE" id="PS51257">
    <property type="entry name" value="PROKAR_LIPOPROTEIN"/>
    <property type="match status" value="1"/>
</dbReference>
<dbReference type="GO" id="GO:0000155">
    <property type="term" value="F:phosphorelay sensor kinase activity"/>
    <property type="evidence" value="ECO:0007669"/>
    <property type="project" value="InterPro"/>
</dbReference>